<evidence type="ECO:0000313" key="3">
    <source>
        <dbReference type="EMBL" id="KAB5533998.1"/>
    </source>
</evidence>
<organism evidence="3 4">
    <name type="scientific">Salix brachista</name>
    <dbReference type="NCBI Taxonomy" id="2182728"/>
    <lineage>
        <taxon>Eukaryota</taxon>
        <taxon>Viridiplantae</taxon>
        <taxon>Streptophyta</taxon>
        <taxon>Embryophyta</taxon>
        <taxon>Tracheophyta</taxon>
        <taxon>Spermatophyta</taxon>
        <taxon>Magnoliopsida</taxon>
        <taxon>eudicotyledons</taxon>
        <taxon>Gunneridae</taxon>
        <taxon>Pentapetalae</taxon>
        <taxon>rosids</taxon>
        <taxon>fabids</taxon>
        <taxon>Malpighiales</taxon>
        <taxon>Salicaceae</taxon>
        <taxon>Saliceae</taxon>
        <taxon>Salix</taxon>
    </lineage>
</organism>
<dbReference type="InterPro" id="IPR056254">
    <property type="entry name" value="At5g58720/SDE5-like_UBA-like"/>
</dbReference>
<dbReference type="InterPro" id="IPR013899">
    <property type="entry name" value="DUF1771"/>
</dbReference>
<dbReference type="Pfam" id="PF24767">
    <property type="entry name" value="UBA_At5g58720"/>
    <property type="match status" value="1"/>
</dbReference>
<dbReference type="Proteomes" id="UP000326939">
    <property type="component" value="Chromosome 11"/>
</dbReference>
<dbReference type="PANTHER" id="PTHR47872">
    <property type="entry name" value="NUCLEAR RNA EXPORT FACTOR SDE5-RELATED"/>
    <property type="match status" value="1"/>
</dbReference>
<accession>A0A5N5KV32</accession>
<feature type="region of interest" description="Disordered" evidence="1">
    <location>
        <begin position="236"/>
        <end position="282"/>
    </location>
</feature>
<proteinExistence type="predicted"/>
<dbReference type="AlphaFoldDB" id="A0A5N5KV32"/>
<reference evidence="4" key="1">
    <citation type="journal article" date="2019" name="Gigascience">
        <title>De novo genome assembly of the endangered Acer yangbiense, a plant species with extremely small populations endemic to Yunnan Province, China.</title>
        <authorList>
            <person name="Yang J."/>
            <person name="Wariss H.M."/>
            <person name="Tao L."/>
            <person name="Zhang R."/>
            <person name="Yun Q."/>
            <person name="Hollingsworth P."/>
            <person name="Dao Z."/>
            <person name="Luo G."/>
            <person name="Guo H."/>
            <person name="Ma Y."/>
            <person name="Sun W."/>
        </authorList>
    </citation>
    <scope>NUCLEOTIDE SEQUENCE [LARGE SCALE GENOMIC DNA]</scope>
    <source>
        <strain evidence="4">cv. br00</strain>
    </source>
</reference>
<evidence type="ECO:0000259" key="2">
    <source>
        <dbReference type="SMART" id="SM01162"/>
    </source>
</evidence>
<evidence type="ECO:0000256" key="1">
    <source>
        <dbReference type="SAM" id="MobiDB-lite"/>
    </source>
</evidence>
<dbReference type="Pfam" id="PF08590">
    <property type="entry name" value="DUF1771"/>
    <property type="match status" value="1"/>
</dbReference>
<dbReference type="EMBL" id="VDCV01000011">
    <property type="protein sequence ID" value="KAB5533998.1"/>
    <property type="molecule type" value="Genomic_DNA"/>
</dbReference>
<feature type="domain" description="DUF1771" evidence="2">
    <location>
        <begin position="356"/>
        <end position="421"/>
    </location>
</feature>
<evidence type="ECO:0000313" key="4">
    <source>
        <dbReference type="Proteomes" id="UP000326939"/>
    </source>
</evidence>
<name>A0A5N5KV32_9ROSI</name>
<keyword evidence="4" id="KW-1185">Reference proteome</keyword>
<comment type="caution">
    <text evidence="3">The sequence shown here is derived from an EMBL/GenBank/DDBJ whole genome shotgun (WGS) entry which is preliminary data.</text>
</comment>
<sequence length="572" mass="63756">MEVSTSNKLKCDDEEKALEGLLETFGSGFSLEQIASAYCKAGRNADLAVQILQDIEGGASTSSSHSSNVEAILNVGSSGSSNVEAVLSEGSTESSNGYILKKCDANGKFRNVKQKWCAVSGGTVSSVLGKSYIRSRPVGNGSCVATKPLKLDEKEFPTSELWGEEPKQTQSNHDRMHKDMEDFLFKMLGDGFQLEREMIRQVLDTCGYDMQKSMEKLLNLSAVILDKRNNYVAKSTGKLTDARSNSGGPSSQKKLQLMSSHGGSANRISNANGGESPGQGKERNNLQKEVLNSLFNAAERSEELSRRITKAERRSIVYGEPVVEPPTDVTLEKRTDFADFRQDYDNALSVEDEDDSYQLLRKAWKEYRTTMNEFYKAAGDAFAKGDDERANKLMDEGNFFRDKAYEVDEESTQEIFGTKNVETQDQMLLDLHEHGAKDAIRSLKSNFLLLSGIPSFKYLKVIIETNEEDATRGARRRLVRLSLLIEKFEPKMILPHTNGCLSLKGEGEEDNSRFQALLITSKTEYIPYLLCSLQIMKLLEKESIKWTEGTDAGTILIQLDNIDPKRLSFAKK</sequence>
<dbReference type="PANTHER" id="PTHR47872:SF3">
    <property type="entry name" value="NUCLEAR RNA EXPORT FACTOR SDE5 ISOFORM X1"/>
    <property type="match status" value="1"/>
</dbReference>
<protein>
    <recommendedName>
        <fullName evidence="2">DUF1771 domain-containing protein</fullName>
    </recommendedName>
</protein>
<gene>
    <name evidence="3" type="ORF">DKX38_017084</name>
</gene>
<dbReference type="SMART" id="SM01162">
    <property type="entry name" value="DUF1771"/>
    <property type="match status" value="1"/>
</dbReference>
<feature type="compositionally biased region" description="Polar residues" evidence="1">
    <location>
        <begin position="242"/>
        <end position="273"/>
    </location>
</feature>